<sequence>MIPRLRHLLATLGLIAALIPPAHADDELTLFDPDDGALDLSDYLLNHKGIFPVPILITEPAIGYGGGAMLLYFRESFAEAAAEGMEESGRKTPPTISGLGGFGTQNGTWLGAAFHFQPIDGDRYRYLGGIGKTSLNLDYYGALSQARSYTLDGDFLLQQFLFRLGDSDWFVGPRYVYFSSDVGFGDNKATELGDFDASRRIGMAGLVVDFDSRDNIFFPRHGNYLELELQAARDWLGSSSEFELYGARAYTWLPLSKAWTVGLRVEGDTIDGDFPFYLQPYVDLRGVQKGRYQDKNAVATEVELRWDVTPRWSLLAFGGVGKAWGTWNDYGDAQTVYGYGTGFRYLIAKKLGMAVGLDFGWGPDGENAFYIQVGSAWK</sequence>
<evidence type="ECO:0000256" key="2">
    <source>
        <dbReference type="ARBA" id="ARBA00023136"/>
    </source>
</evidence>
<evidence type="ECO:0000259" key="4">
    <source>
        <dbReference type="Pfam" id="PF01103"/>
    </source>
</evidence>
<dbReference type="Gene3D" id="2.40.160.50">
    <property type="entry name" value="membrane protein fhac: a member of the omp85/tpsb transporter family"/>
    <property type="match status" value="1"/>
</dbReference>
<feature type="domain" description="Bacterial surface antigen (D15)" evidence="4">
    <location>
        <begin position="208"/>
        <end position="377"/>
    </location>
</feature>
<evidence type="ECO:0000313" key="6">
    <source>
        <dbReference type="Proteomes" id="UP000604737"/>
    </source>
</evidence>
<dbReference type="Pfam" id="PF01103">
    <property type="entry name" value="Omp85"/>
    <property type="match status" value="1"/>
</dbReference>
<accession>A0ABQ3GYU0</accession>
<comment type="subcellular location">
    <subcellularLocation>
        <location evidence="1">Membrane</location>
    </subcellularLocation>
</comment>
<evidence type="ECO:0000256" key="1">
    <source>
        <dbReference type="ARBA" id="ARBA00004370"/>
    </source>
</evidence>
<keyword evidence="6" id="KW-1185">Reference proteome</keyword>
<keyword evidence="2" id="KW-0472">Membrane</keyword>
<dbReference type="Proteomes" id="UP000604737">
    <property type="component" value="Unassembled WGS sequence"/>
</dbReference>
<protein>
    <submittedName>
        <fullName evidence="5">Glyceraldehyde-3-phosphate dehydrogenase</fullName>
    </submittedName>
</protein>
<feature type="chain" id="PRO_5046536690" evidence="3">
    <location>
        <begin position="25"/>
        <end position="378"/>
    </location>
</feature>
<feature type="signal peptide" evidence="3">
    <location>
        <begin position="1"/>
        <end position="24"/>
    </location>
</feature>
<gene>
    <name evidence="5" type="ORF">GCM10007350_04360</name>
</gene>
<organism evidence="5 6">
    <name type="scientific">Jeongeupia chitinilytica</name>
    <dbReference type="NCBI Taxonomy" id="1041641"/>
    <lineage>
        <taxon>Bacteria</taxon>
        <taxon>Pseudomonadati</taxon>
        <taxon>Pseudomonadota</taxon>
        <taxon>Betaproteobacteria</taxon>
        <taxon>Neisseriales</taxon>
        <taxon>Chitinibacteraceae</taxon>
        <taxon>Jeongeupia</taxon>
    </lineage>
</organism>
<dbReference type="EMBL" id="BMYO01000001">
    <property type="protein sequence ID" value="GHD56727.1"/>
    <property type="molecule type" value="Genomic_DNA"/>
</dbReference>
<dbReference type="RefSeq" id="WP_189458503.1">
    <property type="nucleotide sequence ID" value="NZ_BMYO01000001.1"/>
</dbReference>
<evidence type="ECO:0000313" key="5">
    <source>
        <dbReference type="EMBL" id="GHD56727.1"/>
    </source>
</evidence>
<dbReference type="InterPro" id="IPR000184">
    <property type="entry name" value="Bac_surfAg_D15"/>
</dbReference>
<comment type="caution">
    <text evidence="5">The sequence shown here is derived from an EMBL/GenBank/DDBJ whole genome shotgun (WGS) entry which is preliminary data.</text>
</comment>
<reference evidence="6" key="1">
    <citation type="journal article" date="2019" name="Int. J. Syst. Evol. Microbiol.">
        <title>The Global Catalogue of Microorganisms (GCM) 10K type strain sequencing project: providing services to taxonomists for standard genome sequencing and annotation.</title>
        <authorList>
            <consortium name="The Broad Institute Genomics Platform"/>
            <consortium name="The Broad Institute Genome Sequencing Center for Infectious Disease"/>
            <person name="Wu L."/>
            <person name="Ma J."/>
        </authorList>
    </citation>
    <scope>NUCLEOTIDE SEQUENCE [LARGE SCALE GENOMIC DNA]</scope>
    <source>
        <strain evidence="6">KCTC 23701</strain>
    </source>
</reference>
<name>A0ABQ3GYU0_9NEIS</name>
<evidence type="ECO:0000256" key="3">
    <source>
        <dbReference type="SAM" id="SignalP"/>
    </source>
</evidence>
<keyword evidence="3" id="KW-0732">Signal</keyword>
<proteinExistence type="predicted"/>